<sequence>MIDYKEVGLTESDLKKMYEWMDLGRKLDERMWLLNRAGKIPFVISCQGQEAAQIGMAYAMEQGDITSPYYRDLALVTALGMPVLDTMMSTFGKRDDVSSGGKQMPSHFSRKESGIISQGSTVATQVLHGVGAALAMKMDGKENIALTTLGEGSSSQGDFHEGLNFAGVHKLPLICVIENNKYAISVPQNLQYASEKLSDRAIGYGMHGEQVDGNDPIAMYKVMKEARARALAGEGPSLIEAMCSRLTPHSSDDDDSYRTTDEKDEDKRLDCNVRFKHYLLDNGVCDEAWFDEVDQKHKDIVNKATKDAEKSSYPSIEETYTHVYEEGSFQNG</sequence>
<dbReference type="AlphaFoldDB" id="K9AUW2"/>
<evidence type="ECO:0000256" key="5">
    <source>
        <dbReference type="SAM" id="MobiDB-lite"/>
    </source>
</evidence>
<dbReference type="CDD" id="cd02000">
    <property type="entry name" value="TPP_E1_PDC_ADC_BCADC"/>
    <property type="match status" value="1"/>
</dbReference>
<accession>K9AUW2</accession>
<dbReference type="Pfam" id="PF00676">
    <property type="entry name" value="E1_dh"/>
    <property type="match status" value="1"/>
</dbReference>
<feature type="domain" description="Dehydrogenase E1 component" evidence="6">
    <location>
        <begin position="20"/>
        <end position="316"/>
    </location>
</feature>
<dbReference type="OrthoDB" id="9766715at2"/>
<dbReference type="GO" id="GO:0003863">
    <property type="term" value="F:branched-chain 2-oxo acid dehydrogenase activity"/>
    <property type="evidence" value="ECO:0007669"/>
    <property type="project" value="UniProtKB-EC"/>
</dbReference>
<dbReference type="InterPro" id="IPR050771">
    <property type="entry name" value="Alpha-ketoacid_DH_E1_comp"/>
</dbReference>
<dbReference type="GO" id="GO:0009083">
    <property type="term" value="P:branched-chain amino acid catabolic process"/>
    <property type="evidence" value="ECO:0007669"/>
    <property type="project" value="TreeGrafter"/>
</dbReference>
<dbReference type="Proteomes" id="UP000009885">
    <property type="component" value="Unassembled WGS sequence"/>
</dbReference>
<name>K9AUW2_9STAP</name>
<evidence type="ECO:0000256" key="4">
    <source>
        <dbReference type="RuleBase" id="RU365014"/>
    </source>
</evidence>
<feature type="region of interest" description="Disordered" evidence="5">
    <location>
        <begin position="305"/>
        <end position="332"/>
    </location>
</feature>
<dbReference type="InterPro" id="IPR029061">
    <property type="entry name" value="THDP-binding"/>
</dbReference>
<dbReference type="SUPFAM" id="SSF52518">
    <property type="entry name" value="Thiamin diphosphate-binding fold (THDP-binding)"/>
    <property type="match status" value="1"/>
</dbReference>
<dbReference type="InterPro" id="IPR001017">
    <property type="entry name" value="DH_E1"/>
</dbReference>
<dbReference type="PANTHER" id="PTHR43380">
    <property type="entry name" value="2-OXOISOVALERATE DEHYDROGENASE SUBUNIT ALPHA, MITOCHONDRIAL"/>
    <property type="match status" value="1"/>
</dbReference>
<comment type="catalytic activity">
    <reaction evidence="4">
        <text>N(6)-[(R)-lipoyl]-L-lysyl-[protein] + 3-methyl-2-oxobutanoate + H(+) = N(6)-[(R)-S(8)-2-methylpropanoyldihydrolipoyl]-L-lysyl-[protein] + CO2</text>
        <dbReference type="Rhea" id="RHEA:13457"/>
        <dbReference type="Rhea" id="RHEA-COMP:10474"/>
        <dbReference type="Rhea" id="RHEA-COMP:10497"/>
        <dbReference type="ChEBI" id="CHEBI:11851"/>
        <dbReference type="ChEBI" id="CHEBI:15378"/>
        <dbReference type="ChEBI" id="CHEBI:16526"/>
        <dbReference type="ChEBI" id="CHEBI:83099"/>
        <dbReference type="ChEBI" id="CHEBI:83142"/>
        <dbReference type="EC" id="1.2.4.4"/>
    </reaction>
</comment>
<evidence type="ECO:0000259" key="6">
    <source>
        <dbReference type="Pfam" id="PF00676"/>
    </source>
</evidence>
<dbReference type="eggNOG" id="COG1071">
    <property type="taxonomic scope" value="Bacteria"/>
</dbReference>
<gene>
    <name evidence="7" type="ORF">C273_03090</name>
</gene>
<evidence type="ECO:0000313" key="7">
    <source>
        <dbReference type="EMBL" id="EKU49846.1"/>
    </source>
</evidence>
<comment type="cofactor">
    <cofactor evidence="1 4">
        <name>thiamine diphosphate</name>
        <dbReference type="ChEBI" id="CHEBI:58937"/>
    </cofactor>
</comment>
<dbReference type="EMBL" id="AMSQ01000004">
    <property type="protein sequence ID" value="EKU49846.1"/>
    <property type="molecule type" value="Genomic_DNA"/>
</dbReference>
<comment type="similarity">
    <text evidence="4">Belongs to the BCKDHA family.</text>
</comment>
<proteinExistence type="inferred from homology"/>
<dbReference type="Gene3D" id="3.40.50.970">
    <property type="match status" value="1"/>
</dbReference>
<keyword evidence="8" id="KW-1185">Reference proteome</keyword>
<dbReference type="PANTHER" id="PTHR43380:SF1">
    <property type="entry name" value="2-OXOISOVALERATE DEHYDROGENASE SUBUNIT ALPHA, MITOCHONDRIAL"/>
    <property type="match status" value="1"/>
</dbReference>
<protein>
    <recommendedName>
        <fullName evidence="4">2-oxoisovalerate dehydrogenase subunit alpha</fullName>
        <ecNumber evidence="4">1.2.4.4</ecNumber>
    </recommendedName>
    <alternativeName>
        <fullName evidence="4">Branched-chain alpha-keto acid dehydrogenase E1 component alpha chain</fullName>
    </alternativeName>
</protein>
<evidence type="ECO:0000256" key="2">
    <source>
        <dbReference type="ARBA" id="ARBA00023002"/>
    </source>
</evidence>
<dbReference type="STRING" id="1229783.C273_03090"/>
<evidence type="ECO:0000256" key="3">
    <source>
        <dbReference type="ARBA" id="ARBA00023052"/>
    </source>
</evidence>
<comment type="caution">
    <text evidence="7">The sequence shown here is derived from an EMBL/GenBank/DDBJ whole genome shotgun (WGS) entry which is preliminary data.</text>
</comment>
<dbReference type="RefSeq" id="WP_009382501.1">
    <property type="nucleotide sequence ID" value="NZ_AMSQ01000004.1"/>
</dbReference>
<keyword evidence="2 4" id="KW-0560">Oxidoreductase</keyword>
<reference evidence="7 8" key="1">
    <citation type="journal article" date="2013" name="Genome Announc.">
        <title>Genome Sequence of Staphylococcus massiliensis Strain S46, Isolated from the Surface of Healthy Human Skin.</title>
        <authorList>
            <person name="Srivastav R."/>
            <person name="Singh A."/>
            <person name="Jangir P.K."/>
            <person name="Kumari C."/>
            <person name="Muduli S."/>
            <person name="Sharma R."/>
        </authorList>
    </citation>
    <scope>NUCLEOTIDE SEQUENCE [LARGE SCALE GENOMIC DNA]</scope>
    <source>
        <strain evidence="7 8">S46</strain>
    </source>
</reference>
<evidence type="ECO:0000313" key="8">
    <source>
        <dbReference type="Proteomes" id="UP000009885"/>
    </source>
</evidence>
<evidence type="ECO:0000256" key="1">
    <source>
        <dbReference type="ARBA" id="ARBA00001964"/>
    </source>
</evidence>
<organism evidence="7 8">
    <name type="scientific">Staphylococcus massiliensis S46</name>
    <dbReference type="NCBI Taxonomy" id="1229783"/>
    <lineage>
        <taxon>Bacteria</taxon>
        <taxon>Bacillati</taxon>
        <taxon>Bacillota</taxon>
        <taxon>Bacilli</taxon>
        <taxon>Bacillales</taxon>
        <taxon>Staphylococcaceae</taxon>
        <taxon>Staphylococcus</taxon>
    </lineage>
</organism>
<dbReference type="EC" id="1.2.4.4" evidence="4"/>
<comment type="function">
    <text evidence="4">The branched-chain alpha-keto dehydrogenase complex catalyzes the overall conversion of alpha-keto acids to acyl-CoA and CO(2). It contains multiple copies of three enzymatic components: branched-chain alpha-keto acid decarboxylase (E1), lipoamide acyltransferase (E2) and lipoamide dehydrogenase (E3).</text>
</comment>
<keyword evidence="3 4" id="KW-0786">Thiamine pyrophosphate</keyword>
<dbReference type="PATRIC" id="fig|1229783.3.peg.623"/>